<feature type="transmembrane region" description="Helical" evidence="1">
    <location>
        <begin position="12"/>
        <end position="35"/>
    </location>
</feature>
<evidence type="ECO:0000256" key="1">
    <source>
        <dbReference type="SAM" id="Phobius"/>
    </source>
</evidence>
<proteinExistence type="predicted"/>
<dbReference type="AlphaFoldDB" id="A0A411WI64"/>
<gene>
    <name evidence="2" type="ORF">EKN56_05225</name>
</gene>
<feature type="transmembrane region" description="Helical" evidence="1">
    <location>
        <begin position="64"/>
        <end position="89"/>
    </location>
</feature>
<accession>A0A411WI64</accession>
<name>A0A411WI64_9GAMM</name>
<protein>
    <submittedName>
        <fullName evidence="2">Ubiquinone biosynthesis protein UbiH</fullName>
    </submittedName>
</protein>
<reference evidence="2 3" key="1">
    <citation type="submission" date="2019-03" db="EMBL/GenBank/DDBJ databases">
        <title>Pragia sp. nov. isolated from the gut tract of Carduelis flavirostris.</title>
        <authorList>
            <person name="Ge Y."/>
        </authorList>
    </citation>
    <scope>NUCLEOTIDE SEQUENCE [LARGE SCALE GENOMIC DNA]</scope>
    <source>
        <strain evidence="2 3">CF-458</strain>
    </source>
</reference>
<evidence type="ECO:0000313" key="3">
    <source>
        <dbReference type="Proteomes" id="UP000293154"/>
    </source>
</evidence>
<dbReference type="KEGG" id="prag:EKN56_05225"/>
<keyword evidence="1" id="KW-0812">Transmembrane</keyword>
<dbReference type="RefSeq" id="WP_130590840.1">
    <property type="nucleotide sequence ID" value="NZ_CP034752.1"/>
</dbReference>
<keyword evidence="3" id="KW-1185">Reference proteome</keyword>
<keyword evidence="1" id="KW-0472">Membrane</keyword>
<feature type="transmembrane region" description="Helical" evidence="1">
    <location>
        <begin position="101"/>
        <end position="126"/>
    </location>
</feature>
<dbReference type="OrthoDB" id="8912654at2"/>
<keyword evidence="2" id="KW-0830">Ubiquinone</keyword>
<keyword evidence="1" id="KW-1133">Transmembrane helix</keyword>
<evidence type="ECO:0000313" key="2">
    <source>
        <dbReference type="EMBL" id="QBH95856.1"/>
    </source>
</evidence>
<sequence length="214" mass="23564">MTLFLQNCLTFPVIIFSGLLLIVLFYWICASFGLLDIDILNIDGIDADIDAGDISGMAGWMTKLGLAGIPLTIIITFITLIGWLLSYFTVHLMLRFIETDILRYLLGTIALFLIGFIALLVTSFLLRPLQPKLAKMKQGQGVKNLIGKVAEVRSSVVTEQRGEALMEDGGAGLILQIRAPQDADIARGDRVVLISYDAATNSYHVVSELEFNRL</sequence>
<dbReference type="Proteomes" id="UP000293154">
    <property type="component" value="Chromosome"/>
</dbReference>
<organism evidence="2 3">
    <name type="scientific">Limnobaculum zhutongyuii</name>
    <dbReference type="NCBI Taxonomy" id="2498113"/>
    <lineage>
        <taxon>Bacteria</taxon>
        <taxon>Pseudomonadati</taxon>
        <taxon>Pseudomonadota</taxon>
        <taxon>Gammaproteobacteria</taxon>
        <taxon>Enterobacterales</taxon>
        <taxon>Budviciaceae</taxon>
        <taxon>Limnobaculum</taxon>
    </lineage>
</organism>
<dbReference type="EMBL" id="CP034752">
    <property type="protein sequence ID" value="QBH95856.1"/>
    <property type="molecule type" value="Genomic_DNA"/>
</dbReference>